<reference evidence="1" key="2">
    <citation type="submission" date="2013-06" db="EMBL/GenBank/DDBJ databases">
        <title>Draft genome sequence of Clostridium hylemonae (DSM 15053).</title>
        <authorList>
            <person name="Sudarsanam P."/>
            <person name="Ley R."/>
            <person name="Guruge J."/>
            <person name="Turnbaugh P.J."/>
            <person name="Mahowald M."/>
            <person name="Liep D."/>
            <person name="Gordon J."/>
        </authorList>
    </citation>
    <scope>NUCLEOTIDE SEQUENCE</scope>
    <source>
        <strain evidence="1">DSM 15053</strain>
    </source>
</reference>
<comment type="caution">
    <text evidence="1">The sequence shown here is derived from an EMBL/GenBank/DDBJ whole genome shotgun (WGS) entry which is preliminary data.</text>
</comment>
<keyword evidence="2" id="KW-1185">Reference proteome</keyword>
<dbReference type="AlphaFoldDB" id="C0BZZ0"/>
<dbReference type="STRING" id="553973.CLOHYLEM_05382"/>
<dbReference type="EMBL" id="ABYI02000019">
    <property type="protein sequence ID" value="EEG74718.1"/>
    <property type="molecule type" value="Genomic_DNA"/>
</dbReference>
<proteinExistence type="predicted"/>
<dbReference type="HOGENOM" id="CLU_3214445_0_0_9"/>
<accession>C0BZZ0</accession>
<evidence type="ECO:0000313" key="1">
    <source>
        <dbReference type="EMBL" id="EEG74718.1"/>
    </source>
</evidence>
<dbReference type="Proteomes" id="UP000004893">
    <property type="component" value="Unassembled WGS sequence"/>
</dbReference>
<protein>
    <submittedName>
        <fullName evidence="1">Uncharacterized protein</fullName>
    </submittedName>
</protein>
<reference evidence="1" key="1">
    <citation type="submission" date="2009-02" db="EMBL/GenBank/DDBJ databases">
        <authorList>
            <person name="Fulton L."/>
            <person name="Clifton S."/>
            <person name="Fulton B."/>
            <person name="Xu J."/>
            <person name="Minx P."/>
            <person name="Pepin K.H."/>
            <person name="Johnson M."/>
            <person name="Bhonagiri V."/>
            <person name="Nash W.E."/>
            <person name="Mardis E.R."/>
            <person name="Wilson R.K."/>
        </authorList>
    </citation>
    <scope>NUCLEOTIDE SEQUENCE [LARGE SCALE GENOMIC DNA]</scope>
    <source>
        <strain evidence="1">DSM 15053</strain>
    </source>
</reference>
<evidence type="ECO:0000313" key="2">
    <source>
        <dbReference type="Proteomes" id="UP000004893"/>
    </source>
</evidence>
<name>C0BZZ0_9FIRM</name>
<sequence length="44" mass="4819">MREKYRKGKCRFHISAGPDSVSVDRTCASAIKAAACLTVYIQSV</sequence>
<gene>
    <name evidence="1" type="ORF">CLOHYLEM_05382</name>
</gene>
<organism evidence="1 2">
    <name type="scientific">[Clostridium] hylemonae DSM 15053</name>
    <dbReference type="NCBI Taxonomy" id="553973"/>
    <lineage>
        <taxon>Bacteria</taxon>
        <taxon>Bacillati</taxon>
        <taxon>Bacillota</taxon>
        <taxon>Clostridia</taxon>
        <taxon>Lachnospirales</taxon>
        <taxon>Lachnospiraceae</taxon>
    </lineage>
</organism>